<feature type="domain" description="FBD" evidence="1">
    <location>
        <begin position="326"/>
        <end position="395"/>
    </location>
</feature>
<sequence>MPSLKAMQLLSVKFSGGESVDSLLRICPVLEGLVVNQTEVFDSNECTMSSCGKLKTLTLSELSIKVVLPWFRLPSLKSLHLLSVKFSGEESIARFLQICPVLEYLVVDQTEDDSVMLEDVPVWFCLPSLKSLHLLSVNFSGDESFSKLIQRCPVLEDLVINKTRDDNVMIFNINAPSLRSLSIDNSIGKRAYVEENHGFVINAPSLEKMDFKDTFSNFLVFEHMPEVTEANIQVLCGQSENFIGSLTSIRHLSLCSLSSETPYPSGITFPYLEHLELSTCSDEWSNLLVCLLYEAPTLKYLKLKSQHGAHYNDPLILWKEPTSVPECLSTHLEIVEWRQYEGKEHERNMAAYILANATCLKTATFSIRCGYKHHNVLRKLKNLNRVSETYQTEDDSVMLEDVPVWFCLPSLKSLHLLSVNFSGDESFSKLIQRCPVSEDLVINKTRDDNVTIFNINAPSLRSLSIDNSTGERTYVEENHGFVINAPSLEKMNFKDTFSNCLVFEHMPEVIEANIHVICGQPENFIGSLTSICHLSLCSLSSETPYPSGTTFPYLEHLELCTRCAGWANLLQHGAHYNDQMILWKEPTAVPECLSTHLEIMEWRQYEGTEQERSMAAYILANATCLKTATFSTRCGDKHHNMLRKLKNLNRVSETSQLLFD</sequence>
<name>A0A8S9JBB3_BRACR</name>
<dbReference type="SMART" id="SM00579">
    <property type="entry name" value="FBD"/>
    <property type="match status" value="2"/>
</dbReference>
<dbReference type="InterPro" id="IPR055411">
    <property type="entry name" value="LRR_FXL15/At3g58940/PEG3-like"/>
</dbReference>
<dbReference type="InterPro" id="IPR013101">
    <property type="entry name" value="LRR_PRU1-like"/>
</dbReference>
<evidence type="ECO:0000313" key="2">
    <source>
        <dbReference type="EMBL" id="KAF2579398.1"/>
    </source>
</evidence>
<feature type="domain" description="FBD" evidence="1">
    <location>
        <begin position="591"/>
        <end position="660"/>
    </location>
</feature>
<dbReference type="Gene3D" id="3.80.10.10">
    <property type="entry name" value="Ribonuclease Inhibitor"/>
    <property type="match status" value="2"/>
</dbReference>
<evidence type="ECO:0000313" key="3">
    <source>
        <dbReference type="Proteomes" id="UP000712281"/>
    </source>
</evidence>
<dbReference type="Pfam" id="PF24758">
    <property type="entry name" value="LRR_At5g56370"/>
    <property type="match status" value="2"/>
</dbReference>
<protein>
    <recommendedName>
        <fullName evidence="1">FBD domain-containing protein</fullName>
    </recommendedName>
</protein>
<gene>
    <name evidence="2" type="ORF">F2Q68_00000921</name>
</gene>
<dbReference type="EMBL" id="QGKW02001660">
    <property type="protein sequence ID" value="KAF2579398.1"/>
    <property type="molecule type" value="Genomic_DNA"/>
</dbReference>
<dbReference type="InterPro" id="IPR006566">
    <property type="entry name" value="FBD"/>
</dbReference>
<dbReference type="InterPro" id="IPR032675">
    <property type="entry name" value="LRR_dom_sf"/>
</dbReference>
<organism evidence="2 3">
    <name type="scientific">Brassica cretica</name>
    <name type="common">Mustard</name>
    <dbReference type="NCBI Taxonomy" id="69181"/>
    <lineage>
        <taxon>Eukaryota</taxon>
        <taxon>Viridiplantae</taxon>
        <taxon>Streptophyta</taxon>
        <taxon>Embryophyta</taxon>
        <taxon>Tracheophyta</taxon>
        <taxon>Spermatophyta</taxon>
        <taxon>Magnoliopsida</taxon>
        <taxon>eudicotyledons</taxon>
        <taxon>Gunneridae</taxon>
        <taxon>Pentapetalae</taxon>
        <taxon>rosids</taxon>
        <taxon>malvids</taxon>
        <taxon>Brassicales</taxon>
        <taxon>Brassicaceae</taxon>
        <taxon>Brassiceae</taxon>
        <taxon>Brassica</taxon>
    </lineage>
</organism>
<dbReference type="PANTHER" id="PTHR31900">
    <property type="entry name" value="F-BOX/RNI SUPERFAMILY PROTEIN-RELATED"/>
    <property type="match status" value="1"/>
</dbReference>
<reference evidence="2" key="1">
    <citation type="submission" date="2019-12" db="EMBL/GenBank/DDBJ databases">
        <title>Genome sequencing and annotation of Brassica cretica.</title>
        <authorList>
            <person name="Studholme D.J."/>
            <person name="Sarris P.F."/>
        </authorList>
    </citation>
    <scope>NUCLEOTIDE SEQUENCE</scope>
    <source>
        <strain evidence="2">PFS-001/15</strain>
        <tissue evidence="2">Leaf</tissue>
    </source>
</reference>
<comment type="caution">
    <text evidence="2">The sequence shown here is derived from an EMBL/GenBank/DDBJ whole genome shotgun (WGS) entry which is preliminary data.</text>
</comment>
<dbReference type="SUPFAM" id="SSF52047">
    <property type="entry name" value="RNI-like"/>
    <property type="match status" value="1"/>
</dbReference>
<dbReference type="AlphaFoldDB" id="A0A8S9JBB3"/>
<dbReference type="Proteomes" id="UP000712281">
    <property type="component" value="Unassembled WGS sequence"/>
</dbReference>
<dbReference type="InterPro" id="IPR050232">
    <property type="entry name" value="FBL13/AtMIF1-like"/>
</dbReference>
<dbReference type="PANTHER" id="PTHR31900:SF36">
    <property type="entry name" value="F-BOX DOMAIN-CONTAINING PROTEIN"/>
    <property type="match status" value="1"/>
</dbReference>
<proteinExistence type="predicted"/>
<accession>A0A8S9JBB3</accession>
<dbReference type="Pfam" id="PF07723">
    <property type="entry name" value="LRR_2"/>
    <property type="match status" value="2"/>
</dbReference>
<dbReference type="SUPFAM" id="SSF52058">
    <property type="entry name" value="L domain-like"/>
    <property type="match status" value="1"/>
</dbReference>
<evidence type="ECO:0000259" key="1">
    <source>
        <dbReference type="SMART" id="SM00579"/>
    </source>
</evidence>
<dbReference type="Pfam" id="PF08387">
    <property type="entry name" value="FBD"/>
    <property type="match status" value="2"/>
</dbReference>